<feature type="signal peptide" evidence="1">
    <location>
        <begin position="1"/>
        <end position="31"/>
    </location>
</feature>
<proteinExistence type="predicted"/>
<dbReference type="KEGG" id="fri:FraEuI1c_7177"/>
<keyword evidence="1" id="KW-0732">Signal</keyword>
<gene>
    <name evidence="2" type="ordered locus">FraEuI1c_7177</name>
</gene>
<dbReference type="EMBL" id="CP002299">
    <property type="protein sequence ID" value="ADP85141.1"/>
    <property type="molecule type" value="Genomic_DNA"/>
</dbReference>
<reference evidence="2 3" key="1">
    <citation type="submission" date="2010-10" db="EMBL/GenBank/DDBJ databases">
        <title>Complete sequence of Frankia sp. EuI1c.</title>
        <authorList>
            <consortium name="US DOE Joint Genome Institute"/>
            <person name="Lucas S."/>
            <person name="Copeland A."/>
            <person name="Lapidus A."/>
            <person name="Cheng J.-F."/>
            <person name="Bruce D."/>
            <person name="Goodwin L."/>
            <person name="Pitluck S."/>
            <person name="Chertkov O."/>
            <person name="Detter J.C."/>
            <person name="Han C."/>
            <person name="Tapia R."/>
            <person name="Land M."/>
            <person name="Hauser L."/>
            <person name="Jeffries C."/>
            <person name="Kyrpides N."/>
            <person name="Ivanova N."/>
            <person name="Mikhailova N."/>
            <person name="Beauchemin N."/>
            <person name="Sen A."/>
            <person name="Sur S.A."/>
            <person name="Gtari M."/>
            <person name="Wall L."/>
            <person name="Tisa L."/>
            <person name="Woyke T."/>
        </authorList>
    </citation>
    <scope>NUCLEOTIDE SEQUENCE [LARGE SCALE GENOMIC DNA]</scope>
    <source>
        <strain evidence="3">DSM 45817 / CECT 9037 / EuI1c</strain>
    </source>
</reference>
<evidence type="ECO:0000313" key="2">
    <source>
        <dbReference type="EMBL" id="ADP85141.1"/>
    </source>
</evidence>
<dbReference type="Proteomes" id="UP000002484">
    <property type="component" value="Chromosome"/>
</dbReference>
<sequence length="164" mass="17430" precursor="true">MNRKRLATSAVLTALVPAATAITSWSSTAQATTTDCSDGLKTLYHTNLTYWYTDSNGKTQYDTNDVAGWVELRKSSCGVKAYVSLTGGSHFHGGELTGRVANSADGSDGASNVYGDVCGMDGATTGSWCATGFIPYTGLLNWATGSLENDYPATHGYYHRTPLY</sequence>
<evidence type="ECO:0000313" key="3">
    <source>
        <dbReference type="Proteomes" id="UP000002484"/>
    </source>
</evidence>
<name>E3IZU9_PSEI1</name>
<feature type="chain" id="PRO_5003172081" description="Secreted protein" evidence="1">
    <location>
        <begin position="32"/>
        <end position="164"/>
    </location>
</feature>
<dbReference type="RefSeq" id="WP_013428251.1">
    <property type="nucleotide sequence ID" value="NC_014666.1"/>
</dbReference>
<dbReference type="AlphaFoldDB" id="E3IZU9"/>
<dbReference type="InParanoid" id="E3IZU9"/>
<evidence type="ECO:0008006" key="4">
    <source>
        <dbReference type="Google" id="ProtNLM"/>
    </source>
</evidence>
<evidence type="ECO:0000256" key="1">
    <source>
        <dbReference type="SAM" id="SignalP"/>
    </source>
</evidence>
<dbReference type="HOGENOM" id="CLU_1616601_0_0_11"/>
<organism evidence="2 3">
    <name type="scientific">Pseudofrankia inefficax (strain DSM 45817 / CECT 9037 / DDB 130130 / EuI1c)</name>
    <name type="common">Frankia inefficax</name>
    <dbReference type="NCBI Taxonomy" id="298654"/>
    <lineage>
        <taxon>Bacteria</taxon>
        <taxon>Bacillati</taxon>
        <taxon>Actinomycetota</taxon>
        <taxon>Actinomycetes</taxon>
        <taxon>Frankiales</taxon>
        <taxon>Frankiaceae</taxon>
        <taxon>Pseudofrankia</taxon>
    </lineage>
</organism>
<protein>
    <recommendedName>
        <fullName evidence="4">Secreted protein</fullName>
    </recommendedName>
</protein>
<keyword evidence="3" id="KW-1185">Reference proteome</keyword>
<accession>E3IZU9</accession>